<evidence type="ECO:0000259" key="9">
    <source>
        <dbReference type="Pfam" id="PF02771"/>
    </source>
</evidence>
<keyword evidence="5 6" id="KW-0560">Oxidoreductase</keyword>
<gene>
    <name evidence="10" type="primary">fadE</name>
    <name evidence="10" type="ORF">SOCE836_084690</name>
</gene>
<dbReference type="Gene3D" id="1.10.540.10">
    <property type="entry name" value="Acyl-CoA dehydrogenase/oxidase, N-terminal domain"/>
    <property type="match status" value="1"/>
</dbReference>
<dbReference type="Pfam" id="PF02770">
    <property type="entry name" value="Acyl-CoA_dh_M"/>
    <property type="match status" value="1"/>
</dbReference>
<comment type="cofactor">
    <cofactor evidence="1 6">
        <name>FAD</name>
        <dbReference type="ChEBI" id="CHEBI:57692"/>
    </cofactor>
</comment>
<name>A0A4V0NHD2_SORCE</name>
<protein>
    <submittedName>
        <fullName evidence="10">Acyl-CoA dehydrogenase</fullName>
    </submittedName>
</protein>
<dbReference type="InterPro" id="IPR046373">
    <property type="entry name" value="Acyl-CoA_Oxase/DH_mid-dom_sf"/>
</dbReference>
<evidence type="ECO:0000259" key="7">
    <source>
        <dbReference type="Pfam" id="PF00441"/>
    </source>
</evidence>
<evidence type="ECO:0000256" key="5">
    <source>
        <dbReference type="ARBA" id="ARBA00023002"/>
    </source>
</evidence>
<feature type="domain" description="Acyl-CoA oxidase/dehydrogenase middle" evidence="8">
    <location>
        <begin position="115"/>
        <end position="198"/>
    </location>
</feature>
<dbReference type="Pfam" id="PF00441">
    <property type="entry name" value="Acyl-CoA_dh_1"/>
    <property type="match status" value="1"/>
</dbReference>
<accession>A0A4V0NHD2</accession>
<dbReference type="AlphaFoldDB" id="A0A4V0NHD2"/>
<evidence type="ECO:0000256" key="4">
    <source>
        <dbReference type="ARBA" id="ARBA00022827"/>
    </source>
</evidence>
<dbReference type="InterPro" id="IPR009075">
    <property type="entry name" value="AcylCo_DH/oxidase_C"/>
</dbReference>
<dbReference type="Gene3D" id="1.20.140.10">
    <property type="entry name" value="Butyryl-CoA Dehydrogenase, subunit A, domain 3"/>
    <property type="match status" value="1"/>
</dbReference>
<reference evidence="10 11" key="1">
    <citation type="submission" date="2015-09" db="EMBL/GenBank/DDBJ databases">
        <title>Sorangium comparison.</title>
        <authorList>
            <person name="Zaburannyi N."/>
            <person name="Bunk B."/>
            <person name="Overmann J."/>
            <person name="Mueller R."/>
        </authorList>
    </citation>
    <scope>NUCLEOTIDE SEQUENCE [LARGE SCALE GENOMIC DNA]</scope>
    <source>
        <strain evidence="10 11">So ce836</strain>
    </source>
</reference>
<dbReference type="InterPro" id="IPR009100">
    <property type="entry name" value="AcylCoA_DH/oxidase_NM_dom_sf"/>
</dbReference>
<dbReference type="SUPFAM" id="SSF47203">
    <property type="entry name" value="Acyl-CoA dehydrogenase C-terminal domain-like"/>
    <property type="match status" value="1"/>
</dbReference>
<dbReference type="InterPro" id="IPR013786">
    <property type="entry name" value="AcylCoA_DH/ox_N"/>
</dbReference>
<comment type="similarity">
    <text evidence="2 6">Belongs to the acyl-CoA dehydrogenase family.</text>
</comment>
<dbReference type="RefSeq" id="WP_129579117.1">
    <property type="nucleotide sequence ID" value="NZ_CP012672.1"/>
</dbReference>
<feature type="domain" description="Acyl-CoA dehydrogenase/oxidase C-terminal" evidence="7">
    <location>
        <begin position="244"/>
        <end position="392"/>
    </location>
</feature>
<dbReference type="InterPro" id="IPR036250">
    <property type="entry name" value="AcylCo_DH-like_C"/>
</dbReference>
<dbReference type="InterPro" id="IPR037069">
    <property type="entry name" value="AcylCoA_DH/ox_N_sf"/>
</dbReference>
<dbReference type="Gene3D" id="2.40.110.10">
    <property type="entry name" value="Butyryl-CoA Dehydrogenase, subunit A, domain 2"/>
    <property type="match status" value="1"/>
</dbReference>
<dbReference type="InterPro" id="IPR006091">
    <property type="entry name" value="Acyl-CoA_Oxase/DH_mid-dom"/>
</dbReference>
<organism evidence="10 11">
    <name type="scientific">Sorangium cellulosum</name>
    <name type="common">Polyangium cellulosum</name>
    <dbReference type="NCBI Taxonomy" id="56"/>
    <lineage>
        <taxon>Bacteria</taxon>
        <taxon>Pseudomonadati</taxon>
        <taxon>Myxococcota</taxon>
        <taxon>Polyangia</taxon>
        <taxon>Polyangiales</taxon>
        <taxon>Polyangiaceae</taxon>
        <taxon>Sorangium</taxon>
    </lineage>
</organism>
<dbReference type="SUPFAM" id="SSF56645">
    <property type="entry name" value="Acyl-CoA dehydrogenase NM domain-like"/>
    <property type="match status" value="1"/>
</dbReference>
<dbReference type="PANTHER" id="PTHR43884">
    <property type="entry name" value="ACYL-COA DEHYDROGENASE"/>
    <property type="match status" value="1"/>
</dbReference>
<evidence type="ECO:0000259" key="8">
    <source>
        <dbReference type="Pfam" id="PF02770"/>
    </source>
</evidence>
<keyword evidence="4 6" id="KW-0274">FAD</keyword>
<dbReference type="Pfam" id="PF02771">
    <property type="entry name" value="Acyl-CoA_dh_N"/>
    <property type="match status" value="1"/>
</dbReference>
<evidence type="ECO:0000256" key="2">
    <source>
        <dbReference type="ARBA" id="ARBA00009347"/>
    </source>
</evidence>
<evidence type="ECO:0000256" key="3">
    <source>
        <dbReference type="ARBA" id="ARBA00022630"/>
    </source>
</evidence>
<proteinExistence type="inferred from homology"/>
<dbReference type="PANTHER" id="PTHR43884:SF20">
    <property type="entry name" value="ACYL-COA DEHYDROGENASE FADE28"/>
    <property type="match status" value="1"/>
</dbReference>
<dbReference type="EMBL" id="CP012672">
    <property type="protein sequence ID" value="AUX36262.1"/>
    <property type="molecule type" value="Genomic_DNA"/>
</dbReference>
<dbReference type="Proteomes" id="UP000295497">
    <property type="component" value="Chromosome"/>
</dbReference>
<evidence type="ECO:0000256" key="1">
    <source>
        <dbReference type="ARBA" id="ARBA00001974"/>
    </source>
</evidence>
<evidence type="ECO:0000313" key="11">
    <source>
        <dbReference type="Proteomes" id="UP000295497"/>
    </source>
</evidence>
<dbReference type="CDD" id="cd00567">
    <property type="entry name" value="ACAD"/>
    <property type="match status" value="1"/>
</dbReference>
<sequence length="394" mass="40430">MDFGWTPAQRAVHDRMRALGAEADAAAPDDRMRVLARGGALGLPIARDLGGEGLDLVTTALAYEGLGATLRDGGVLLAAGAHLFGVALLLARVGTPAQQRAWLPPMATGERMATVAATEAGAGSDVASVEATADRTAAGYRLTGEKRYVTWADRADVYLAIARNGGDDRAGGAPARGLTALLVPRDAAAGATASGAPADAAAHGAARVRPGAPLATAGLRGARLAPVSFAGCEVGPDALLGRAGAGLAVFQIAMTYERALILAFRLGAMERALGEAVRFARERAIGGQSIARHQAVAHRLAQRKLRLETSRLLVYRAAWELDQGHRGQAEAALAKWHAADSAVQSALDDLQLRGGAGYLEESGLPSAVDDALGGSIHSGTSDVLATIVARWLGV</sequence>
<feature type="domain" description="Acyl-CoA dehydrogenase/oxidase N-terminal" evidence="9">
    <location>
        <begin position="15"/>
        <end position="110"/>
    </location>
</feature>
<dbReference type="GO" id="GO:0003995">
    <property type="term" value="F:acyl-CoA dehydrogenase activity"/>
    <property type="evidence" value="ECO:0007669"/>
    <property type="project" value="TreeGrafter"/>
</dbReference>
<keyword evidence="3 6" id="KW-0285">Flavoprotein</keyword>
<evidence type="ECO:0000256" key="6">
    <source>
        <dbReference type="RuleBase" id="RU362125"/>
    </source>
</evidence>
<dbReference type="GO" id="GO:0050660">
    <property type="term" value="F:flavin adenine dinucleotide binding"/>
    <property type="evidence" value="ECO:0007669"/>
    <property type="project" value="InterPro"/>
</dbReference>
<evidence type="ECO:0000313" key="10">
    <source>
        <dbReference type="EMBL" id="AUX36262.1"/>
    </source>
</evidence>